<dbReference type="NCBIfam" id="NF004801">
    <property type="entry name" value="PRK06151.1"/>
    <property type="match status" value="1"/>
</dbReference>
<evidence type="ECO:0000313" key="3">
    <source>
        <dbReference type="EMBL" id="NYD28683.1"/>
    </source>
</evidence>
<evidence type="ECO:0000256" key="1">
    <source>
        <dbReference type="ARBA" id="ARBA00022801"/>
    </source>
</evidence>
<dbReference type="SUPFAM" id="SSF51556">
    <property type="entry name" value="Metallo-dependent hydrolases"/>
    <property type="match status" value="1"/>
</dbReference>
<reference evidence="3 4" key="1">
    <citation type="submission" date="2020-07" db="EMBL/GenBank/DDBJ databases">
        <title>Sequencing the genomes of 1000 actinobacteria strains.</title>
        <authorList>
            <person name="Klenk H.-P."/>
        </authorList>
    </citation>
    <scope>NUCLEOTIDE SEQUENCE [LARGE SCALE GENOMIC DNA]</scope>
    <source>
        <strain evidence="3 4">DSM 19082</strain>
    </source>
</reference>
<name>A0A852R1Q7_9ACTN</name>
<protein>
    <submittedName>
        <fullName evidence="3">Cytosine/adenosine deaminase-related metal-dependent hydrolase</fullName>
    </submittedName>
</protein>
<dbReference type="SUPFAM" id="SSF51338">
    <property type="entry name" value="Composite domain of metallo-dependent hydrolases"/>
    <property type="match status" value="2"/>
</dbReference>
<dbReference type="InterPro" id="IPR032466">
    <property type="entry name" value="Metal_Hydrolase"/>
</dbReference>
<gene>
    <name evidence="3" type="ORF">BJ958_000229</name>
</gene>
<dbReference type="GO" id="GO:0016810">
    <property type="term" value="F:hydrolase activity, acting on carbon-nitrogen (but not peptide) bonds"/>
    <property type="evidence" value="ECO:0007669"/>
    <property type="project" value="InterPro"/>
</dbReference>
<evidence type="ECO:0000313" key="4">
    <source>
        <dbReference type="Proteomes" id="UP000582231"/>
    </source>
</evidence>
<dbReference type="PANTHER" id="PTHR43794">
    <property type="entry name" value="AMINOHYDROLASE SSNA-RELATED"/>
    <property type="match status" value="1"/>
</dbReference>
<dbReference type="EMBL" id="JACCBF010000001">
    <property type="protein sequence ID" value="NYD28683.1"/>
    <property type="molecule type" value="Genomic_DNA"/>
</dbReference>
<dbReference type="InterPro" id="IPR011059">
    <property type="entry name" value="Metal-dep_hydrolase_composite"/>
</dbReference>
<keyword evidence="4" id="KW-1185">Reference proteome</keyword>
<dbReference type="Pfam" id="PF01979">
    <property type="entry name" value="Amidohydro_1"/>
    <property type="match status" value="1"/>
</dbReference>
<dbReference type="Proteomes" id="UP000582231">
    <property type="component" value="Unassembled WGS sequence"/>
</dbReference>
<accession>A0A852R1Q7</accession>
<dbReference type="Gene3D" id="2.30.40.10">
    <property type="entry name" value="Urease, subunit C, domain 1"/>
    <property type="match status" value="1"/>
</dbReference>
<sequence length="480" mass="52650">MRTRLRAAHVVGHGDGDHLLVRDGDVVWEDDRLVHVGGRYDGPVDETVDCGEAVVVPGFVDLNALGDIDHAIFDSFQPDELLAGQDWSPDHARHHRREVFDRADLAFRREYAVVQLLLNGVTTALPIAAETYRAWAETEDELDDLAEIAGRLGIRMYLGPSYRAGVPTTDADGTRAMHWDETEGERGLDGAIRFTERWEGAHDGRIRGLLAPARIETQTPELLVRTREEAARLGVPVRLHAGQSHEEVVLLRERYDARPVEVLDRLGLLGPGLLVPHCWAVDAAGDDVRRLAETGTTVVFCPLASGRYGMVLDSFDSYRRAGVRMCLGTDTFPPDVLRAIDHGSVLTKAVEQDHTAGSVADLFRAATVGGAEALGRPDLGRLAVGAKADLVVVGLDDLRLGPVDDPLRSIVMHGGGQHVRHVVVDGRFVVRDGAVPGVDVPAMRARAQRFFDDYRASFTERDALRRPVETLMPPSFRVRG</sequence>
<proteinExistence type="predicted"/>
<dbReference type="AlphaFoldDB" id="A0A852R1Q7"/>
<evidence type="ECO:0000259" key="2">
    <source>
        <dbReference type="Pfam" id="PF01979"/>
    </source>
</evidence>
<feature type="domain" description="Amidohydrolase-related" evidence="2">
    <location>
        <begin position="82"/>
        <end position="429"/>
    </location>
</feature>
<dbReference type="Gene3D" id="3.20.20.140">
    <property type="entry name" value="Metal-dependent hydrolases"/>
    <property type="match status" value="1"/>
</dbReference>
<dbReference type="InterPro" id="IPR050287">
    <property type="entry name" value="MTA/SAH_deaminase"/>
</dbReference>
<comment type="caution">
    <text evidence="3">The sequence shown here is derived from an EMBL/GenBank/DDBJ whole genome shotgun (WGS) entry which is preliminary data.</text>
</comment>
<dbReference type="RefSeq" id="WP_179724799.1">
    <property type="nucleotide sequence ID" value="NZ_BAABEF010000001.1"/>
</dbReference>
<keyword evidence="1 3" id="KW-0378">Hydrolase</keyword>
<organism evidence="3 4">
    <name type="scientific">Nocardioides kongjuensis</name>
    <dbReference type="NCBI Taxonomy" id="349522"/>
    <lineage>
        <taxon>Bacteria</taxon>
        <taxon>Bacillati</taxon>
        <taxon>Actinomycetota</taxon>
        <taxon>Actinomycetes</taxon>
        <taxon>Propionibacteriales</taxon>
        <taxon>Nocardioidaceae</taxon>
        <taxon>Nocardioides</taxon>
    </lineage>
</organism>
<dbReference type="PANTHER" id="PTHR43794:SF11">
    <property type="entry name" value="AMIDOHYDROLASE-RELATED DOMAIN-CONTAINING PROTEIN"/>
    <property type="match status" value="1"/>
</dbReference>
<dbReference type="InterPro" id="IPR006680">
    <property type="entry name" value="Amidohydro-rel"/>
</dbReference>